<keyword evidence="3" id="KW-1185">Reference proteome</keyword>
<evidence type="ECO:0000313" key="3">
    <source>
        <dbReference type="Proteomes" id="UP000001992"/>
    </source>
</evidence>
<name>A5UJI6_METS3</name>
<reference evidence="2 3" key="1">
    <citation type="journal article" date="2007" name="Proc. Natl. Acad. Sci. U.S.A.">
        <title>Genomic and metabolic adaptations of Methanobrevibacter smithii to the human gut.</title>
        <authorList>
            <person name="Samuel B.S."/>
            <person name="Hansen E.E."/>
            <person name="Manchester J.K."/>
            <person name="Coutinho P.M."/>
            <person name="Henrissat B."/>
            <person name="Fulton R."/>
            <person name="Latreille P."/>
            <person name="Kim K."/>
            <person name="Wilson R.K."/>
            <person name="Gordon J.I."/>
        </authorList>
    </citation>
    <scope>NUCLEOTIDE SEQUENCE [LARGE SCALE GENOMIC DNA]</scope>
    <source>
        <strain evidence="3">ATCC 35061 / DSM 861 / OCM 144 / PS</strain>
    </source>
</reference>
<evidence type="ECO:0000313" key="2">
    <source>
        <dbReference type="EMBL" id="ABQ86364.1"/>
    </source>
</evidence>
<feature type="domain" description="Lectin-like" evidence="1">
    <location>
        <begin position="27"/>
        <end position="116"/>
    </location>
</feature>
<dbReference type="EnsemblBacteria" id="ABQ86364">
    <property type="protein sequence ID" value="ABQ86364"/>
    <property type="gene ID" value="Msm_0159"/>
</dbReference>
<sequence length="153" mass="16760">MLDDLLCNKSFSLYVFHSSSNPLNRNLSQVYYANEFEALGNNLIAAVGTYFSSSCGKYEISIYVNDILKHTQNGTSAFGGFSTVKLNNYIPVNKGDIFRAVIKGVNVPLSINTRVHNDDLATLNINLIPGKYIITAIEPVTGLDMGYGVTVLK</sequence>
<gene>
    <name evidence="2" type="ordered locus">Msm_0159</name>
</gene>
<organism evidence="2 3">
    <name type="scientific">Methanobrevibacter smithii (strain ATCC 35061 / DSM 861 / OCM 144 / PS)</name>
    <dbReference type="NCBI Taxonomy" id="420247"/>
    <lineage>
        <taxon>Archaea</taxon>
        <taxon>Methanobacteriati</taxon>
        <taxon>Methanobacteriota</taxon>
        <taxon>Methanomada group</taxon>
        <taxon>Methanobacteria</taxon>
        <taxon>Methanobacteriales</taxon>
        <taxon>Methanobacteriaceae</taxon>
        <taxon>Methanobrevibacter</taxon>
    </lineage>
</organism>
<proteinExistence type="predicted"/>
<dbReference type="PATRIC" id="fig|420247.28.peg.163"/>
<dbReference type="KEGG" id="msi:Msm_0159"/>
<accession>A5UJI6</accession>
<dbReference type="HOGENOM" id="CLU_1709147_0_0_2"/>
<dbReference type="Pfam" id="PF18560">
    <property type="entry name" value="Lectin_like"/>
    <property type="match status" value="1"/>
</dbReference>
<dbReference type="EMBL" id="CP000678">
    <property type="protein sequence ID" value="ABQ86364.1"/>
    <property type="molecule type" value="Genomic_DNA"/>
</dbReference>
<dbReference type="STRING" id="420247.Msm_0159"/>
<dbReference type="AlphaFoldDB" id="A5UJI6"/>
<evidence type="ECO:0000259" key="1">
    <source>
        <dbReference type="Pfam" id="PF18560"/>
    </source>
</evidence>
<dbReference type="eggNOG" id="arCOG03607">
    <property type="taxonomic scope" value="Archaea"/>
</dbReference>
<dbReference type="BioCyc" id="MSMI420247:GHWZ-160-MONOMER"/>
<dbReference type="Proteomes" id="UP000001992">
    <property type="component" value="Chromosome"/>
</dbReference>
<dbReference type="InterPro" id="IPR040528">
    <property type="entry name" value="Lectin-like"/>
</dbReference>
<protein>
    <submittedName>
        <fullName evidence="2">Adhesin-like protein</fullName>
    </submittedName>
</protein>